<protein>
    <recommendedName>
        <fullName evidence="3 12">Pyruvate kinase</fullName>
        <ecNumber evidence="3 12">2.7.1.40</ecNumber>
    </recommendedName>
</protein>
<comment type="caution">
    <text evidence="16">The sequence shown here is derived from an EMBL/GenBank/DDBJ whole genome shotgun (WGS) entry which is preliminary data.</text>
</comment>
<evidence type="ECO:0000259" key="15">
    <source>
        <dbReference type="Pfam" id="PF02887"/>
    </source>
</evidence>
<evidence type="ECO:0000256" key="1">
    <source>
        <dbReference type="ARBA" id="ARBA00004997"/>
    </source>
</evidence>
<dbReference type="NCBIfam" id="NF004978">
    <property type="entry name" value="PRK06354.1"/>
    <property type="match status" value="1"/>
</dbReference>
<accession>A0A8J7PK21</accession>
<dbReference type="Pfam" id="PF00224">
    <property type="entry name" value="PK"/>
    <property type="match status" value="1"/>
</dbReference>
<dbReference type="FunFam" id="2.40.33.10:FF:000001">
    <property type="entry name" value="Pyruvate kinase"/>
    <property type="match status" value="1"/>
</dbReference>
<keyword evidence="9 13" id="KW-0460">Magnesium</keyword>
<evidence type="ECO:0000256" key="3">
    <source>
        <dbReference type="ARBA" id="ARBA00012142"/>
    </source>
</evidence>
<dbReference type="EC" id="2.7.1.40" evidence="3 12"/>
<keyword evidence="5" id="KW-0479">Metal-binding</keyword>
<evidence type="ECO:0000256" key="10">
    <source>
        <dbReference type="ARBA" id="ARBA00023152"/>
    </source>
</evidence>
<dbReference type="UniPathway" id="UPA00109">
    <property type="reaction ID" value="UER00188"/>
</dbReference>
<dbReference type="Gene3D" id="3.20.20.60">
    <property type="entry name" value="Phosphoenolpyruvate-binding domains"/>
    <property type="match status" value="1"/>
</dbReference>
<dbReference type="InterPro" id="IPR015813">
    <property type="entry name" value="Pyrv/PenolPyrv_kinase-like_dom"/>
</dbReference>
<dbReference type="Pfam" id="PF02887">
    <property type="entry name" value="PK_C"/>
    <property type="match status" value="1"/>
</dbReference>
<dbReference type="GO" id="GO:0016301">
    <property type="term" value="F:kinase activity"/>
    <property type="evidence" value="ECO:0007669"/>
    <property type="project" value="UniProtKB-KW"/>
</dbReference>
<dbReference type="EMBL" id="JAFKGL010000018">
    <property type="protein sequence ID" value="MBN9413222.1"/>
    <property type="molecule type" value="Genomic_DNA"/>
</dbReference>
<feature type="domain" description="Pyruvate kinase barrel" evidence="14">
    <location>
        <begin position="5"/>
        <end position="322"/>
    </location>
</feature>
<keyword evidence="6" id="KW-0547">Nucleotide-binding</keyword>
<dbReference type="SUPFAM" id="SSF52935">
    <property type="entry name" value="PK C-terminal domain-like"/>
    <property type="match status" value="1"/>
</dbReference>
<dbReference type="InterPro" id="IPR040442">
    <property type="entry name" value="Pyrv_kinase-like_dom_sf"/>
</dbReference>
<dbReference type="PRINTS" id="PR01050">
    <property type="entry name" value="PYRUVTKNASE"/>
</dbReference>
<evidence type="ECO:0000256" key="7">
    <source>
        <dbReference type="ARBA" id="ARBA00022777"/>
    </source>
</evidence>
<dbReference type="InterPro" id="IPR015806">
    <property type="entry name" value="Pyrv_Knase_insert_dom_sf"/>
</dbReference>
<dbReference type="Proteomes" id="UP000664414">
    <property type="component" value="Unassembled WGS sequence"/>
</dbReference>
<dbReference type="GO" id="GO:0000287">
    <property type="term" value="F:magnesium ion binding"/>
    <property type="evidence" value="ECO:0007669"/>
    <property type="project" value="UniProtKB-UniRule"/>
</dbReference>
<evidence type="ECO:0000256" key="4">
    <source>
        <dbReference type="ARBA" id="ARBA00022679"/>
    </source>
</evidence>
<keyword evidence="10 13" id="KW-0324">Glycolysis</keyword>
<sequence>MRRYRATKIVATLGPVSSSPEIIEQLFLKGVDVFRLNFSHGTHETHLKNYKIIRVLETKYGHPIGILQDLQGPKLRVGAFKEGKIDLKVGDYFRFDLDPTPGDFRRVNLPHPEIFAALKKETDLLLDDGKLRLKVQTHGPDFAEALVIVGGPLSNSKGVNVPDVTLPISALTEKDRKDLAFGLEMGVDWVALSFVQRPEDVIEVKSIIGNRASVIAKLEKPMAIEYLDDIVSVSDGIMVARGDLGVEMLPEAVPPLQKRIIRACRMSGKPVIVATQMLDSMVQLPTPTRAEASDVATAVYDGVDAVMLSAESASGAYAQEAVSMMNRIIESVEKDAYYHQQLKNSRTPWQSTSSDAITAAARQVAETIEAKAIVTLTTTGATTFRAARERPSTPILSLTPNPQVARLLSLVWGTHPIEMQEFDSIIEIDIRVSHLAMQNEFARKGDNLVLTIGGDFTRHDAPRVFHSGTTRLLSIINVTEE</sequence>
<evidence type="ECO:0000313" key="17">
    <source>
        <dbReference type="Proteomes" id="UP000664414"/>
    </source>
</evidence>
<dbReference type="SUPFAM" id="SSF50800">
    <property type="entry name" value="PK beta-barrel domain-like"/>
    <property type="match status" value="1"/>
</dbReference>
<feature type="domain" description="Pyruvate kinase C-terminal" evidence="15">
    <location>
        <begin position="355"/>
        <end position="456"/>
    </location>
</feature>
<comment type="pathway">
    <text evidence="1 13">Carbohydrate degradation; glycolysis; pyruvate from D-glyceraldehyde 3-phosphate: step 5/5.</text>
</comment>
<dbReference type="SUPFAM" id="SSF51621">
    <property type="entry name" value="Phosphoenolpyruvate/pyruvate domain"/>
    <property type="match status" value="1"/>
</dbReference>
<dbReference type="GO" id="GO:0005524">
    <property type="term" value="F:ATP binding"/>
    <property type="evidence" value="ECO:0007669"/>
    <property type="project" value="UniProtKB-KW"/>
</dbReference>
<evidence type="ECO:0000256" key="5">
    <source>
        <dbReference type="ARBA" id="ARBA00022723"/>
    </source>
</evidence>
<evidence type="ECO:0000256" key="2">
    <source>
        <dbReference type="ARBA" id="ARBA00008663"/>
    </source>
</evidence>
<organism evidence="16 17">
    <name type="scientific">Candidatus Paracaedimonas acanthamoebae</name>
    <dbReference type="NCBI Taxonomy" id="244581"/>
    <lineage>
        <taxon>Bacteria</taxon>
        <taxon>Pseudomonadati</taxon>
        <taxon>Pseudomonadota</taxon>
        <taxon>Alphaproteobacteria</taxon>
        <taxon>Holosporales</taxon>
        <taxon>Caedimonadaceae</taxon>
        <taxon>Candidatus Paracaedimonas</taxon>
    </lineage>
</organism>
<gene>
    <name evidence="16" type="primary">pyk</name>
    <name evidence="16" type="ORF">J0H12_04785</name>
</gene>
<dbReference type="PANTHER" id="PTHR11817">
    <property type="entry name" value="PYRUVATE KINASE"/>
    <property type="match status" value="1"/>
</dbReference>
<dbReference type="NCBIfam" id="TIGR01064">
    <property type="entry name" value="pyruv_kin"/>
    <property type="match status" value="1"/>
</dbReference>
<comment type="catalytic activity">
    <reaction evidence="13">
        <text>pyruvate + ATP = phosphoenolpyruvate + ADP + H(+)</text>
        <dbReference type="Rhea" id="RHEA:18157"/>
        <dbReference type="ChEBI" id="CHEBI:15361"/>
        <dbReference type="ChEBI" id="CHEBI:15378"/>
        <dbReference type="ChEBI" id="CHEBI:30616"/>
        <dbReference type="ChEBI" id="CHEBI:58702"/>
        <dbReference type="ChEBI" id="CHEBI:456216"/>
        <dbReference type="EC" id="2.7.1.40"/>
    </reaction>
</comment>
<dbReference type="InterPro" id="IPR015793">
    <property type="entry name" value="Pyrv_Knase_brl"/>
</dbReference>
<keyword evidence="11 16" id="KW-0670">Pyruvate</keyword>
<evidence type="ECO:0000259" key="14">
    <source>
        <dbReference type="Pfam" id="PF00224"/>
    </source>
</evidence>
<name>A0A8J7PK21_9PROT</name>
<evidence type="ECO:0000313" key="16">
    <source>
        <dbReference type="EMBL" id="MBN9413222.1"/>
    </source>
</evidence>
<dbReference type="GO" id="GO:0004743">
    <property type="term" value="F:pyruvate kinase activity"/>
    <property type="evidence" value="ECO:0007669"/>
    <property type="project" value="UniProtKB-UniRule"/>
</dbReference>
<dbReference type="InterPro" id="IPR015795">
    <property type="entry name" value="Pyrv_Knase_C"/>
</dbReference>
<evidence type="ECO:0000256" key="11">
    <source>
        <dbReference type="ARBA" id="ARBA00023317"/>
    </source>
</evidence>
<dbReference type="NCBIfam" id="NF004886">
    <property type="entry name" value="PRK06247.1"/>
    <property type="match status" value="1"/>
</dbReference>
<dbReference type="NCBIfam" id="NF004491">
    <property type="entry name" value="PRK05826.1"/>
    <property type="match status" value="1"/>
</dbReference>
<dbReference type="GO" id="GO:0030955">
    <property type="term" value="F:potassium ion binding"/>
    <property type="evidence" value="ECO:0007669"/>
    <property type="project" value="UniProtKB-UniRule"/>
</dbReference>
<dbReference type="Gene3D" id="2.40.33.10">
    <property type="entry name" value="PK beta-barrel domain-like"/>
    <property type="match status" value="1"/>
</dbReference>
<evidence type="ECO:0000256" key="6">
    <source>
        <dbReference type="ARBA" id="ARBA00022741"/>
    </source>
</evidence>
<dbReference type="InterPro" id="IPR036918">
    <property type="entry name" value="Pyrv_Knase_C_sf"/>
</dbReference>
<comment type="similarity">
    <text evidence="2 13">Belongs to the pyruvate kinase family.</text>
</comment>
<dbReference type="InterPro" id="IPR011037">
    <property type="entry name" value="Pyrv_Knase-like_insert_dom_sf"/>
</dbReference>
<keyword evidence="4 13" id="KW-0808">Transferase</keyword>
<dbReference type="InterPro" id="IPR001697">
    <property type="entry name" value="Pyr_Knase"/>
</dbReference>
<keyword evidence="8" id="KW-0067">ATP-binding</keyword>
<evidence type="ECO:0000256" key="8">
    <source>
        <dbReference type="ARBA" id="ARBA00022840"/>
    </source>
</evidence>
<evidence type="ECO:0000256" key="13">
    <source>
        <dbReference type="RuleBase" id="RU000504"/>
    </source>
</evidence>
<dbReference type="AlphaFoldDB" id="A0A8J7PK21"/>
<evidence type="ECO:0000256" key="12">
    <source>
        <dbReference type="NCBIfam" id="TIGR01064"/>
    </source>
</evidence>
<reference evidence="16" key="1">
    <citation type="submission" date="2021-02" db="EMBL/GenBank/DDBJ databases">
        <title>Thiocyanate and organic carbon inputs drive convergent selection for specific autotrophic Afipia and Thiobacillus strains within complex microbiomes.</title>
        <authorList>
            <person name="Huddy R.J."/>
            <person name="Sachdeva R."/>
            <person name="Kadzinga F."/>
            <person name="Kantor R.S."/>
            <person name="Harrison S.T.L."/>
            <person name="Banfield J.F."/>
        </authorList>
    </citation>
    <scope>NUCLEOTIDE SEQUENCE</scope>
    <source>
        <strain evidence="16">SCN18_10_11_15_R4_P_38_20</strain>
    </source>
</reference>
<proteinExistence type="inferred from homology"/>
<keyword evidence="7 13" id="KW-0418">Kinase</keyword>
<dbReference type="Gene3D" id="3.40.1380.20">
    <property type="entry name" value="Pyruvate kinase, C-terminal domain"/>
    <property type="match status" value="1"/>
</dbReference>
<evidence type="ECO:0000256" key="9">
    <source>
        <dbReference type="ARBA" id="ARBA00022842"/>
    </source>
</evidence>